<evidence type="ECO:0000313" key="3">
    <source>
        <dbReference type="Proteomes" id="UP001448207"/>
    </source>
</evidence>
<reference evidence="2 3" key="1">
    <citation type="submission" date="2024-04" db="EMBL/GenBank/DDBJ databases">
        <title>Symmetric and asymmetric DNA N6-adenine methylation regulates different biological responses in Mucorales.</title>
        <authorList>
            <consortium name="Lawrence Berkeley National Laboratory"/>
            <person name="Lax C."/>
            <person name="Mondo S.J."/>
            <person name="Osorio-Concepcion M."/>
            <person name="Muszewska A."/>
            <person name="Corrochano-Luque M."/>
            <person name="Gutierrez G."/>
            <person name="Riley R."/>
            <person name="Lipzen A."/>
            <person name="Guo J."/>
            <person name="Hundley H."/>
            <person name="Amirebrahimi M."/>
            <person name="Ng V."/>
            <person name="Lorenzo-Gutierrez D."/>
            <person name="Binder U."/>
            <person name="Yang J."/>
            <person name="Song Y."/>
            <person name="Canovas D."/>
            <person name="Navarro E."/>
            <person name="Freitag M."/>
            <person name="Gabaldon T."/>
            <person name="Grigoriev I.V."/>
            <person name="Corrochano L.M."/>
            <person name="Nicolas F.E."/>
            <person name="Garre V."/>
        </authorList>
    </citation>
    <scope>NUCLEOTIDE SEQUENCE [LARGE SCALE GENOMIC DNA]</scope>
    <source>
        <strain evidence="2 3">L51</strain>
    </source>
</reference>
<evidence type="ECO:0000259" key="1">
    <source>
        <dbReference type="Pfam" id="PF23305"/>
    </source>
</evidence>
<dbReference type="InterPro" id="IPR055509">
    <property type="entry name" value="DUF7082"/>
</dbReference>
<dbReference type="Proteomes" id="UP001448207">
    <property type="component" value="Unassembled WGS sequence"/>
</dbReference>
<protein>
    <recommendedName>
        <fullName evidence="1">DUF7082 domain-containing protein</fullName>
    </recommendedName>
</protein>
<dbReference type="PANTHER" id="PTHR39463:SF1">
    <property type="entry name" value="MEDUSA"/>
    <property type="match status" value="1"/>
</dbReference>
<dbReference type="Pfam" id="PF23305">
    <property type="entry name" value="DUF7082"/>
    <property type="match status" value="1"/>
</dbReference>
<gene>
    <name evidence="2" type="ORF">J3Q64DRAFT_1722260</name>
</gene>
<name>A0ABR3BA71_PHYBL</name>
<feature type="domain" description="DUF7082" evidence="1">
    <location>
        <begin position="59"/>
        <end position="211"/>
    </location>
</feature>
<proteinExistence type="predicted"/>
<dbReference type="EMBL" id="JBCLYO010000002">
    <property type="protein sequence ID" value="KAL0092948.1"/>
    <property type="molecule type" value="Genomic_DNA"/>
</dbReference>
<organism evidence="2 3">
    <name type="scientific">Phycomyces blakesleeanus</name>
    <dbReference type="NCBI Taxonomy" id="4837"/>
    <lineage>
        <taxon>Eukaryota</taxon>
        <taxon>Fungi</taxon>
        <taxon>Fungi incertae sedis</taxon>
        <taxon>Mucoromycota</taxon>
        <taxon>Mucoromycotina</taxon>
        <taxon>Mucoromycetes</taxon>
        <taxon>Mucorales</taxon>
        <taxon>Phycomycetaceae</taxon>
        <taxon>Phycomyces</taxon>
    </lineage>
</organism>
<accession>A0ABR3BA71</accession>
<comment type="caution">
    <text evidence="2">The sequence shown here is derived from an EMBL/GenBank/DDBJ whole genome shotgun (WGS) entry which is preliminary data.</text>
</comment>
<sequence>MPNSGYNPVPTNFANPYGSAAYESTELQVQNGVPAQGQGQIGAPRNERFVVSTVSGPPEGDLGGMVNGWSPDEVASGRRLVQFHSVWTNSTVRCVVERYHSGSSTIHPNDVTRSIASCIRWPGTNKYYITSVDCINIIQSIMNIRLQVEEKNRVRRNLEGYKPITVSKCHPETADFFKLIMGFQNPKPRNIEKDIKVFPWETLEDALQKVVIKYTAARFVNRNAPQ</sequence>
<keyword evidence="3" id="KW-1185">Reference proteome</keyword>
<dbReference type="PANTHER" id="PTHR39463">
    <property type="entry name" value="MEDUSA"/>
    <property type="match status" value="1"/>
</dbReference>
<evidence type="ECO:0000313" key="2">
    <source>
        <dbReference type="EMBL" id="KAL0092948.1"/>
    </source>
</evidence>